<evidence type="ECO:0000313" key="5">
    <source>
        <dbReference type="EMBL" id="USA63197.1"/>
    </source>
</evidence>
<dbReference type="Gene3D" id="1.10.10.10">
    <property type="entry name" value="Winged helix-like DNA-binding domain superfamily/Winged helix DNA-binding domain"/>
    <property type="match status" value="1"/>
</dbReference>
<organism evidence="5 6">
    <name type="scientific">Qipengyuania citrea</name>
    <dbReference type="NCBI Taxonomy" id="225971"/>
    <lineage>
        <taxon>Bacteria</taxon>
        <taxon>Pseudomonadati</taxon>
        <taxon>Pseudomonadota</taxon>
        <taxon>Alphaproteobacteria</taxon>
        <taxon>Sphingomonadales</taxon>
        <taxon>Erythrobacteraceae</taxon>
        <taxon>Qipengyuania</taxon>
    </lineage>
</organism>
<evidence type="ECO:0000313" key="6">
    <source>
        <dbReference type="Proteomes" id="UP001056619"/>
    </source>
</evidence>
<dbReference type="PROSITE" id="PS50043">
    <property type="entry name" value="HTH_LUXR_2"/>
    <property type="match status" value="1"/>
</dbReference>
<dbReference type="InterPro" id="IPR000792">
    <property type="entry name" value="Tscrpt_reg_LuxR_C"/>
</dbReference>
<dbReference type="CDD" id="cd06170">
    <property type="entry name" value="LuxR_C_like"/>
    <property type="match status" value="1"/>
</dbReference>
<dbReference type="Pfam" id="PF00196">
    <property type="entry name" value="GerE"/>
    <property type="match status" value="1"/>
</dbReference>
<dbReference type="PANTHER" id="PTHR44688:SF16">
    <property type="entry name" value="DNA-BINDING TRANSCRIPTIONAL ACTIVATOR DEVR_DOSR"/>
    <property type="match status" value="1"/>
</dbReference>
<evidence type="ECO:0000256" key="1">
    <source>
        <dbReference type="ARBA" id="ARBA00023015"/>
    </source>
</evidence>
<keyword evidence="5" id="KW-0614">Plasmid</keyword>
<keyword evidence="1" id="KW-0805">Transcription regulation</keyword>
<dbReference type="InterPro" id="IPR016032">
    <property type="entry name" value="Sig_transdc_resp-reg_C-effctor"/>
</dbReference>
<protein>
    <submittedName>
        <fullName evidence="5">LuxR C-terminal-related transcriptional regulator</fullName>
    </submittedName>
</protein>
<dbReference type="SUPFAM" id="SSF46894">
    <property type="entry name" value="C-terminal effector domain of the bipartite response regulators"/>
    <property type="match status" value="1"/>
</dbReference>
<geneLocation type="plasmid" evidence="5 6">
    <name>plas1</name>
</geneLocation>
<evidence type="ECO:0000259" key="4">
    <source>
        <dbReference type="PROSITE" id="PS50043"/>
    </source>
</evidence>
<dbReference type="EMBL" id="CP098495">
    <property type="protein sequence ID" value="USA63197.1"/>
    <property type="molecule type" value="Genomic_DNA"/>
</dbReference>
<dbReference type="Proteomes" id="UP001056619">
    <property type="component" value="Plasmid plas1"/>
</dbReference>
<proteinExistence type="predicted"/>
<name>A0ABY4UBQ7_9SPHN</name>
<dbReference type="SMART" id="SM00421">
    <property type="entry name" value="HTH_LUXR"/>
    <property type="match status" value="1"/>
</dbReference>
<evidence type="ECO:0000256" key="3">
    <source>
        <dbReference type="ARBA" id="ARBA00023163"/>
    </source>
</evidence>
<reference evidence="5 6" key="1">
    <citation type="submission" date="2022-06" db="EMBL/GenBank/DDBJ databases">
        <authorList>
            <person name="Liu G."/>
        </authorList>
    </citation>
    <scope>NUCLEOTIDE SEQUENCE [LARGE SCALE GENOMIC DNA]</scope>
    <source>
        <strain evidence="5 6">E4</strain>
        <plasmid evidence="5 6">plas1</plasmid>
    </source>
</reference>
<feature type="domain" description="HTH luxR-type" evidence="4">
    <location>
        <begin position="141"/>
        <end position="206"/>
    </location>
</feature>
<sequence length="258" mass="28616">MEGVLRLVFVCHGGLLRETIAAGFSSSDFNIVGSDQDLKSLSLSLAGEADVGIYVWHGGDDDWARSEAERLSDLDVQSWVILCEDRQNPLLTALLHGDRKVCAAPLDISREDLMRLVKLSMSNHRLLVGGLCGAVAAPAHRPFTGKKLDDRQWRLMRFLSEGMSNKEIARIENCSEGNVKVWIRALLDRLGVSNRTQAAVLAARAGLYYRPEEKDYHGPDRRARTRCMSRTSSHIFIKIGKEPGAHHSKSNSTSLASY</sequence>
<evidence type="ECO:0000256" key="2">
    <source>
        <dbReference type="ARBA" id="ARBA00023125"/>
    </source>
</evidence>
<gene>
    <name evidence="5" type="ORF">NCF85_15830</name>
</gene>
<dbReference type="PANTHER" id="PTHR44688">
    <property type="entry name" value="DNA-BINDING TRANSCRIPTIONAL ACTIVATOR DEVR_DOSR"/>
    <property type="match status" value="1"/>
</dbReference>
<dbReference type="RefSeq" id="WP_301643284.1">
    <property type="nucleotide sequence ID" value="NZ_CP098495.1"/>
</dbReference>
<keyword evidence="6" id="KW-1185">Reference proteome</keyword>
<keyword evidence="3" id="KW-0804">Transcription</keyword>
<accession>A0ABY4UBQ7</accession>
<keyword evidence="2" id="KW-0238">DNA-binding</keyword>
<dbReference type="InterPro" id="IPR036388">
    <property type="entry name" value="WH-like_DNA-bd_sf"/>
</dbReference>